<dbReference type="Proteomes" id="UP000001261">
    <property type="component" value="Unassembled WGS sequence"/>
</dbReference>
<dbReference type="OMA" id="GPKAFQK"/>
<reference evidence="10" key="2">
    <citation type="journal article" date="2010" name="Genome Res.">
        <title>Population genomic sequencing of Coccidioides fungi reveals recent hybridization and transposon control.</title>
        <authorList>
            <person name="Neafsey D.E."/>
            <person name="Barker B.M."/>
            <person name="Sharpton T.J."/>
            <person name="Stajich J.E."/>
            <person name="Park D.J."/>
            <person name="Whiston E."/>
            <person name="Hung C.-Y."/>
            <person name="McMahan C."/>
            <person name="White J."/>
            <person name="Sykes S."/>
            <person name="Heiman D."/>
            <person name="Young S."/>
            <person name="Zeng Q."/>
            <person name="Abouelleil A."/>
            <person name="Aftuck L."/>
            <person name="Bessette D."/>
            <person name="Brown A."/>
            <person name="FitzGerald M."/>
            <person name="Lui A."/>
            <person name="Macdonald J.P."/>
            <person name="Priest M."/>
            <person name="Orbach M.J."/>
            <person name="Galgiani J.N."/>
            <person name="Kirkland T.N."/>
            <person name="Cole G.T."/>
            <person name="Birren B.W."/>
            <person name="Henn M.R."/>
            <person name="Taylor J.W."/>
            <person name="Rounsley S.D."/>
        </authorList>
    </citation>
    <scope>GENOME REANNOTATION</scope>
    <source>
        <strain evidence="10">RS</strain>
    </source>
</reference>
<dbReference type="OrthoDB" id="2160351at2759"/>
<evidence type="ECO:0000313" key="9">
    <source>
        <dbReference type="EMBL" id="KJF60578.1"/>
    </source>
</evidence>
<dbReference type="InParanoid" id="A0A0D8JWB0"/>
<evidence type="ECO:0000313" key="10">
    <source>
        <dbReference type="Proteomes" id="UP000001261"/>
    </source>
</evidence>
<keyword evidence="10" id="KW-1185">Reference proteome</keyword>
<dbReference type="PANTHER" id="PTHR12786:SF2">
    <property type="entry name" value="SPLICING FACTOR 3A SUBUNIT 3"/>
    <property type="match status" value="1"/>
</dbReference>
<name>A0A0D8JWB0_COCIM</name>
<evidence type="ECO:0000256" key="6">
    <source>
        <dbReference type="ARBA" id="ARBA00022833"/>
    </source>
</evidence>
<dbReference type="PROSITE" id="PS00028">
    <property type="entry name" value="ZINC_FINGER_C2H2_1"/>
    <property type="match status" value="1"/>
</dbReference>
<dbReference type="VEuPathDB" id="FungiDB:CIMG_11752"/>
<comment type="subcellular location">
    <subcellularLocation>
        <location evidence="1">Nucleus</location>
    </subcellularLocation>
</comment>
<dbReference type="Pfam" id="PF12108">
    <property type="entry name" value="SF3a60_bindingd"/>
    <property type="match status" value="1"/>
</dbReference>
<dbReference type="PANTHER" id="PTHR12786">
    <property type="entry name" value="SPLICING FACTOR SF3A-RELATED"/>
    <property type="match status" value="1"/>
</dbReference>
<dbReference type="InterPro" id="IPR022755">
    <property type="entry name" value="Znf_C2H2_jaz"/>
</dbReference>
<keyword evidence="5" id="KW-0863">Zinc-finger</keyword>
<dbReference type="InterPro" id="IPR036236">
    <property type="entry name" value="Znf_C2H2_sf"/>
</dbReference>
<dbReference type="KEGG" id="cim:CIMG_11752"/>
<dbReference type="Gene3D" id="3.30.160.60">
    <property type="entry name" value="Classic Zinc Finger"/>
    <property type="match status" value="1"/>
</dbReference>
<evidence type="ECO:0000259" key="8">
    <source>
        <dbReference type="PROSITE" id="PS50171"/>
    </source>
</evidence>
<evidence type="ECO:0000256" key="5">
    <source>
        <dbReference type="ARBA" id="ARBA00022771"/>
    </source>
</evidence>
<dbReference type="GO" id="GO:0003723">
    <property type="term" value="F:RNA binding"/>
    <property type="evidence" value="ECO:0007669"/>
    <property type="project" value="InterPro"/>
</dbReference>
<comment type="similarity">
    <text evidence="2">Belongs to the SF3A3 family.</text>
</comment>
<evidence type="ECO:0000256" key="7">
    <source>
        <dbReference type="ARBA" id="ARBA00023242"/>
    </source>
</evidence>
<evidence type="ECO:0000256" key="2">
    <source>
        <dbReference type="ARBA" id="ARBA00008776"/>
    </source>
</evidence>
<keyword evidence="6" id="KW-0862">Zinc</keyword>
<feature type="domain" description="Matrin-type" evidence="8">
    <location>
        <begin position="405"/>
        <end position="436"/>
    </location>
</feature>
<dbReference type="Pfam" id="PF12171">
    <property type="entry name" value="zf-C2H2_jaz"/>
    <property type="match status" value="1"/>
</dbReference>
<dbReference type="Pfam" id="PF16837">
    <property type="entry name" value="SF3A3"/>
    <property type="match status" value="1"/>
</dbReference>
<dbReference type="InterPro" id="IPR013087">
    <property type="entry name" value="Znf_C2H2_type"/>
</dbReference>
<dbReference type="SUPFAM" id="SSF57667">
    <property type="entry name" value="beta-beta-alpha zinc fingers"/>
    <property type="match status" value="1"/>
</dbReference>
<protein>
    <submittedName>
        <fullName evidence="9">Splicing factor 3a subunit 3</fullName>
    </submittedName>
</protein>
<dbReference type="InterPro" id="IPR051421">
    <property type="entry name" value="RNA_Proc_DNA_Dmg_Regulator"/>
</dbReference>
<evidence type="ECO:0000256" key="1">
    <source>
        <dbReference type="ARBA" id="ARBA00004123"/>
    </source>
</evidence>
<evidence type="ECO:0000256" key="4">
    <source>
        <dbReference type="ARBA" id="ARBA00022723"/>
    </source>
</evidence>
<dbReference type="GO" id="GO:0005681">
    <property type="term" value="C:spliceosomal complex"/>
    <property type="evidence" value="ECO:0007669"/>
    <property type="project" value="InterPro"/>
</dbReference>
<dbReference type="InterPro" id="IPR000690">
    <property type="entry name" value="Matrin/U1-C_Znf_C2H2"/>
</dbReference>
<dbReference type="GO" id="GO:0000398">
    <property type="term" value="P:mRNA splicing, via spliceosome"/>
    <property type="evidence" value="ECO:0007669"/>
    <property type="project" value="InterPro"/>
</dbReference>
<dbReference type="GeneID" id="24163861"/>
<dbReference type="FunCoup" id="A0A0D8JWB0">
    <property type="interactions" value="1197"/>
</dbReference>
<keyword evidence="4" id="KW-0479">Metal-binding</keyword>
<dbReference type="AlphaFoldDB" id="A0A0D8JWB0"/>
<keyword evidence="7" id="KW-0539">Nucleus</keyword>
<dbReference type="InterPro" id="IPR031774">
    <property type="entry name" value="SF3A3_dom"/>
</dbReference>
<dbReference type="EMBL" id="GG704912">
    <property type="protein sequence ID" value="KJF60578.1"/>
    <property type="molecule type" value="Genomic_DNA"/>
</dbReference>
<organism evidence="9 10">
    <name type="scientific">Coccidioides immitis (strain RS)</name>
    <name type="common">Valley fever fungus</name>
    <dbReference type="NCBI Taxonomy" id="246410"/>
    <lineage>
        <taxon>Eukaryota</taxon>
        <taxon>Fungi</taxon>
        <taxon>Dikarya</taxon>
        <taxon>Ascomycota</taxon>
        <taxon>Pezizomycotina</taxon>
        <taxon>Eurotiomycetes</taxon>
        <taxon>Eurotiomycetidae</taxon>
        <taxon>Onygenales</taxon>
        <taxon>Onygenaceae</taxon>
        <taxon>Coccidioides</taxon>
    </lineage>
</organism>
<proteinExistence type="inferred from homology"/>
<dbReference type="PROSITE" id="PS50171">
    <property type="entry name" value="ZF_MATRIN"/>
    <property type="match status" value="1"/>
</dbReference>
<keyword evidence="3" id="KW-0597">Phosphoprotein</keyword>
<dbReference type="InterPro" id="IPR021966">
    <property type="entry name" value="SF3a60_bindingd"/>
</dbReference>
<accession>A0A0D8JWB0</accession>
<dbReference type="RefSeq" id="XP_012214098.1">
    <property type="nucleotide sequence ID" value="XM_012358675.1"/>
</dbReference>
<evidence type="ECO:0000256" key="3">
    <source>
        <dbReference type="ARBA" id="ARBA00022553"/>
    </source>
</evidence>
<sequence>MRVEDQRFIHEDLERLEQGISDRISEEPRNIRERLIRDHQIAGFLDRIQGQSQRLLDIYNDADGLRAKEVQAISAGDPFEEFYKRLEDIKDFHRRYPNESVENLERAYKRRHPAEGDPLASEIEHMFTGEESYGQFFDLTMLHEEYLNLPGVKRLTYLQYLDQFDQFTQPQLPIKRESKLTDKYFKYVGNLASYLEDFIKRTKPLEPLDQLFADFDKEFEKLWEANQVLGWEESTATSSAPKTEGMGEGIWCADCEKEFKNENVYKNHLTGKKHIRAAEARKANGATNDESSRPNGVGAAVTRLKEKAIAEREYRVQALAKSLQDERQATRVNVERKQGMTERERQMELEALMADTGDVGVLRRDEESESDSEEKIYNPLKLPLAWDGKPIPYWLYKLHGLGVELPCEICGNFVYMGRRAFDKHFSEARHIYGLRCLGITQQTSLFREITKIEDALRLWEKLERDRKKEKDSRDNVVQMEDAEGNVMPERIYYDLQKQGIL</sequence>
<dbReference type="GO" id="GO:0008270">
    <property type="term" value="F:zinc ion binding"/>
    <property type="evidence" value="ECO:0007669"/>
    <property type="project" value="UniProtKB-KW"/>
</dbReference>
<reference evidence="10" key="1">
    <citation type="journal article" date="2009" name="Genome Res.">
        <title>Comparative genomic analyses of the human fungal pathogens Coccidioides and their relatives.</title>
        <authorList>
            <person name="Sharpton T.J."/>
            <person name="Stajich J.E."/>
            <person name="Rounsley S.D."/>
            <person name="Gardner M.J."/>
            <person name="Wortman J.R."/>
            <person name="Jordar V.S."/>
            <person name="Maiti R."/>
            <person name="Kodira C.D."/>
            <person name="Neafsey D.E."/>
            <person name="Zeng Q."/>
            <person name="Hung C.-Y."/>
            <person name="McMahan C."/>
            <person name="Muszewska A."/>
            <person name="Grynberg M."/>
            <person name="Mandel M.A."/>
            <person name="Kellner E.M."/>
            <person name="Barker B.M."/>
            <person name="Galgiani J.N."/>
            <person name="Orbach M.J."/>
            <person name="Kirkland T.N."/>
            <person name="Cole G.T."/>
            <person name="Henn M.R."/>
            <person name="Birren B.W."/>
            <person name="Taylor J.W."/>
        </authorList>
    </citation>
    <scope>NUCLEOTIDE SEQUENCE [LARGE SCALE GENOMIC DNA]</scope>
    <source>
        <strain evidence="10">RS</strain>
    </source>
</reference>
<dbReference type="InterPro" id="IPR024598">
    <property type="entry name" value="SF3a60/Prp9_C"/>
</dbReference>
<dbReference type="STRING" id="246410.A0A0D8JWB0"/>
<dbReference type="Pfam" id="PF11931">
    <property type="entry name" value="SF3a60_Prp9_C"/>
    <property type="match status" value="1"/>
</dbReference>
<gene>
    <name evidence="9" type="ORF">CIMG_11752</name>
</gene>